<dbReference type="Proteomes" id="UP000004525">
    <property type="component" value="Unassembled WGS sequence"/>
</dbReference>
<keyword evidence="2" id="KW-1185">Reference proteome</keyword>
<proteinExistence type="predicted"/>
<organism evidence="1 2">
    <name type="scientific">Lacticaseibacillus rhamnosus (strain LMS2-1)</name>
    <dbReference type="NCBI Taxonomy" id="525361"/>
    <lineage>
        <taxon>Bacteria</taxon>
        <taxon>Bacillati</taxon>
        <taxon>Bacillota</taxon>
        <taxon>Bacilli</taxon>
        <taxon>Lactobacillales</taxon>
        <taxon>Lactobacillaceae</taxon>
        <taxon>Lacticaseibacillus</taxon>
    </lineage>
</organism>
<protein>
    <submittedName>
        <fullName evidence="1">Uncharacterized protein</fullName>
    </submittedName>
</protein>
<name>C2JWA8_LACRM</name>
<reference evidence="1" key="1">
    <citation type="submission" date="2009-01" db="EMBL/GenBank/DDBJ databases">
        <authorList>
            <person name="Qin X."/>
            <person name="Bachman B."/>
            <person name="Battles P."/>
            <person name="Bell A."/>
            <person name="Bess C."/>
            <person name="Bickham C."/>
            <person name="Chaboub L."/>
            <person name="Chen D."/>
            <person name="Coyle M."/>
            <person name="Deiros D.R."/>
            <person name="Dinh H."/>
            <person name="Forbes L."/>
            <person name="Fowler G."/>
            <person name="Francisco L."/>
            <person name="Fu Q."/>
            <person name="Gubbala S."/>
            <person name="Hale W."/>
            <person name="Han Y."/>
            <person name="Hemphill L."/>
            <person name="Highlander S.K."/>
            <person name="Hirani K."/>
            <person name="Hogues M."/>
            <person name="Jackson L."/>
            <person name="Jakkamsetti A."/>
            <person name="Javaid M."/>
            <person name="Jiang H."/>
            <person name="Korchina V."/>
            <person name="Kovar C."/>
            <person name="Lara F."/>
            <person name="Lee S."/>
            <person name="Mata R."/>
            <person name="Mathew T."/>
            <person name="Moen C."/>
            <person name="Morales K."/>
            <person name="Munidasa M."/>
            <person name="Nazareth L."/>
            <person name="Ngo R."/>
            <person name="Nguyen L."/>
            <person name="Okwuonu G."/>
            <person name="Ongeri F."/>
            <person name="Patil S."/>
            <person name="Petrosino J."/>
            <person name="Pham C."/>
            <person name="Pham P."/>
            <person name="Pu L.-L."/>
            <person name="Puazo M."/>
            <person name="Raj R."/>
            <person name="Reid J."/>
            <person name="Rouhana J."/>
            <person name="Saada N."/>
            <person name="Shang Y."/>
            <person name="Simmons D."/>
            <person name="Thornton R."/>
            <person name="Warren J."/>
            <person name="Weissenberger G."/>
            <person name="Zhang J."/>
            <person name="Zhang L."/>
            <person name="Zhou C."/>
            <person name="Zhu D."/>
            <person name="Muzny D."/>
            <person name="Worley K."/>
            <person name="Gibbs R."/>
        </authorList>
    </citation>
    <scope>NUCLEOTIDE SEQUENCE [LARGE SCALE GENOMIC DNA]</scope>
    <source>
        <strain evidence="1">LMS2-1</strain>
    </source>
</reference>
<evidence type="ECO:0000313" key="1">
    <source>
        <dbReference type="EMBL" id="EEN80644.1"/>
    </source>
</evidence>
<accession>C2JWA8</accession>
<dbReference type="EMBL" id="ACIZ01000053">
    <property type="protein sequence ID" value="EEN80644.1"/>
    <property type="molecule type" value="Genomic_DNA"/>
</dbReference>
<dbReference type="AlphaFoldDB" id="C2JWA8"/>
<sequence length="43" mass="5089">MKIRYLIIYNDVENALPEKARNLARQYGTELKPWSQKQLIALV</sequence>
<dbReference type="HOGENOM" id="CLU_3235325_0_0_9"/>
<evidence type="ECO:0000313" key="2">
    <source>
        <dbReference type="Proteomes" id="UP000004525"/>
    </source>
</evidence>
<gene>
    <name evidence="1" type="ORF">HMPREF0539_1192</name>
</gene>
<comment type="caution">
    <text evidence="1">The sequence shown here is derived from an EMBL/GenBank/DDBJ whole genome shotgun (WGS) entry which is preliminary data.</text>
</comment>